<dbReference type="EMBL" id="JAIWYP010000007">
    <property type="protein sequence ID" value="KAH3791311.1"/>
    <property type="molecule type" value="Genomic_DNA"/>
</dbReference>
<name>A0A9D4F4Q5_DREPO</name>
<comment type="caution">
    <text evidence="1">The sequence shown here is derived from an EMBL/GenBank/DDBJ whole genome shotgun (WGS) entry which is preliminary data.</text>
</comment>
<organism evidence="1 2">
    <name type="scientific">Dreissena polymorpha</name>
    <name type="common">Zebra mussel</name>
    <name type="synonym">Mytilus polymorpha</name>
    <dbReference type="NCBI Taxonomy" id="45954"/>
    <lineage>
        <taxon>Eukaryota</taxon>
        <taxon>Metazoa</taxon>
        <taxon>Spiralia</taxon>
        <taxon>Lophotrochozoa</taxon>
        <taxon>Mollusca</taxon>
        <taxon>Bivalvia</taxon>
        <taxon>Autobranchia</taxon>
        <taxon>Heteroconchia</taxon>
        <taxon>Euheterodonta</taxon>
        <taxon>Imparidentia</taxon>
        <taxon>Neoheterodontei</taxon>
        <taxon>Myida</taxon>
        <taxon>Dreissenoidea</taxon>
        <taxon>Dreissenidae</taxon>
        <taxon>Dreissena</taxon>
    </lineage>
</organism>
<dbReference type="Proteomes" id="UP000828390">
    <property type="component" value="Unassembled WGS sequence"/>
</dbReference>
<accession>A0A9D4F4Q5</accession>
<evidence type="ECO:0000313" key="2">
    <source>
        <dbReference type="Proteomes" id="UP000828390"/>
    </source>
</evidence>
<evidence type="ECO:0000313" key="1">
    <source>
        <dbReference type="EMBL" id="KAH3791311.1"/>
    </source>
</evidence>
<sequence length="84" mass="9776">MMYQIINNLIDIPSDPYIRPAMSSTRGSSIRYIVPFCRTGYLRHSFFPSATILRNQLPNHLVTAPSLKRSRKRWVPDRPQSICK</sequence>
<reference evidence="1" key="1">
    <citation type="journal article" date="2019" name="bioRxiv">
        <title>The Genome of the Zebra Mussel, Dreissena polymorpha: A Resource for Invasive Species Research.</title>
        <authorList>
            <person name="McCartney M.A."/>
            <person name="Auch B."/>
            <person name="Kono T."/>
            <person name="Mallez S."/>
            <person name="Zhang Y."/>
            <person name="Obille A."/>
            <person name="Becker A."/>
            <person name="Abrahante J.E."/>
            <person name="Garbe J."/>
            <person name="Badalamenti J.P."/>
            <person name="Herman A."/>
            <person name="Mangelson H."/>
            <person name="Liachko I."/>
            <person name="Sullivan S."/>
            <person name="Sone E.D."/>
            <person name="Koren S."/>
            <person name="Silverstein K.A.T."/>
            <person name="Beckman K.B."/>
            <person name="Gohl D.M."/>
        </authorList>
    </citation>
    <scope>NUCLEOTIDE SEQUENCE</scope>
    <source>
        <strain evidence="1">Duluth1</strain>
        <tissue evidence="1">Whole animal</tissue>
    </source>
</reference>
<reference evidence="1" key="2">
    <citation type="submission" date="2020-11" db="EMBL/GenBank/DDBJ databases">
        <authorList>
            <person name="McCartney M.A."/>
            <person name="Auch B."/>
            <person name="Kono T."/>
            <person name="Mallez S."/>
            <person name="Becker A."/>
            <person name="Gohl D.M."/>
            <person name="Silverstein K.A.T."/>
            <person name="Koren S."/>
            <person name="Bechman K.B."/>
            <person name="Herman A."/>
            <person name="Abrahante J.E."/>
            <person name="Garbe J."/>
        </authorList>
    </citation>
    <scope>NUCLEOTIDE SEQUENCE</scope>
    <source>
        <strain evidence="1">Duluth1</strain>
        <tissue evidence="1">Whole animal</tissue>
    </source>
</reference>
<gene>
    <name evidence="1" type="ORF">DPMN_144794</name>
</gene>
<keyword evidence="2" id="KW-1185">Reference proteome</keyword>
<protein>
    <submittedName>
        <fullName evidence="1">Uncharacterized protein</fullName>
    </submittedName>
</protein>
<proteinExistence type="predicted"/>
<dbReference type="AlphaFoldDB" id="A0A9D4F4Q5"/>